<evidence type="ECO:0000256" key="1">
    <source>
        <dbReference type="ARBA" id="ARBA00004141"/>
    </source>
</evidence>
<evidence type="ECO:0000256" key="4">
    <source>
        <dbReference type="ARBA" id="ARBA00022989"/>
    </source>
</evidence>
<dbReference type="PANTHER" id="PTHR30477">
    <property type="entry name" value="ABC-TRANSPORTER METAL-BINDING PROTEIN"/>
    <property type="match status" value="1"/>
</dbReference>
<sequence>MIEAILKYNFLQNAVYSALMASVVCGIIGTIIIEKNLVMMSGGIAHTSFGGVGLGYYLNIEPIYGALFFALFSSLIIVRIRKKTEVHSDTLIGIMWAMGMSLGIMFISFMQGYPPDMSSYLFGDILTVTDTDLHIMLILVVLVVVAIAALFNQWKAYLFDEEFTYVRGINTDFYEYFLFILIALTVIVLIRVTGIILIIALLTAPPAMAKLFTYDFKKIIYLAIGFGVIFTMTGLWLSYLLNIPSGATIILLIGITYFAMAFFTGRVNVNN</sequence>
<proteinExistence type="inferred from homology"/>
<dbReference type="SUPFAM" id="SSF81345">
    <property type="entry name" value="ABC transporter involved in vitamin B12 uptake, BtuC"/>
    <property type="match status" value="1"/>
</dbReference>
<protein>
    <submittedName>
        <fullName evidence="7">Zinc ABC transporter, permease protein</fullName>
    </submittedName>
</protein>
<feature type="transmembrane region" description="Helical" evidence="6">
    <location>
        <begin position="173"/>
        <end position="199"/>
    </location>
</feature>
<accession>M1Q2U5</accession>
<dbReference type="EMBL" id="JX684099">
    <property type="protein sequence ID" value="AGF93592.1"/>
    <property type="molecule type" value="Genomic_DNA"/>
</dbReference>
<keyword evidence="4 6" id="KW-1133">Transmembrane helix</keyword>
<evidence type="ECO:0000256" key="6">
    <source>
        <dbReference type="SAM" id="Phobius"/>
    </source>
</evidence>
<feature type="transmembrane region" description="Helical" evidence="6">
    <location>
        <begin position="14"/>
        <end position="33"/>
    </location>
</feature>
<dbReference type="AlphaFoldDB" id="M1Q2U5"/>
<feature type="transmembrane region" description="Helical" evidence="6">
    <location>
        <begin position="248"/>
        <end position="269"/>
    </location>
</feature>
<dbReference type="Pfam" id="PF00950">
    <property type="entry name" value="ABC-3"/>
    <property type="match status" value="1"/>
</dbReference>
<feature type="transmembrane region" description="Helical" evidence="6">
    <location>
        <begin position="219"/>
        <end position="241"/>
    </location>
</feature>
<name>M1Q2U5_9ZZZZ</name>
<feature type="transmembrane region" description="Helical" evidence="6">
    <location>
        <begin position="133"/>
        <end position="152"/>
    </location>
</feature>
<gene>
    <name evidence="7" type="ORF">FLSS-13_0022</name>
</gene>
<feature type="transmembrane region" description="Helical" evidence="6">
    <location>
        <begin position="63"/>
        <end position="80"/>
    </location>
</feature>
<dbReference type="PANTHER" id="PTHR30477:SF18">
    <property type="entry name" value="METAL TRANSPORT SYSTEM MEMBRANE PROTEIN CT_417-RELATED"/>
    <property type="match status" value="1"/>
</dbReference>
<dbReference type="CDD" id="cd06550">
    <property type="entry name" value="TM_ABC_iron-siderophores_like"/>
    <property type="match status" value="1"/>
</dbReference>
<dbReference type="GO" id="GO:0010043">
    <property type="term" value="P:response to zinc ion"/>
    <property type="evidence" value="ECO:0007669"/>
    <property type="project" value="TreeGrafter"/>
</dbReference>
<keyword evidence="3 6" id="KW-0812">Transmembrane</keyword>
<feature type="transmembrane region" description="Helical" evidence="6">
    <location>
        <begin position="92"/>
        <end position="113"/>
    </location>
</feature>
<evidence type="ECO:0000256" key="3">
    <source>
        <dbReference type="ARBA" id="ARBA00022692"/>
    </source>
</evidence>
<dbReference type="InterPro" id="IPR037294">
    <property type="entry name" value="ABC_BtuC-like"/>
</dbReference>
<evidence type="ECO:0000256" key="2">
    <source>
        <dbReference type="ARBA" id="ARBA00008034"/>
    </source>
</evidence>
<reference evidence="7" key="1">
    <citation type="journal article" date="2013" name="Syst. Appl. Microbiol.">
        <title>New insights into the archaeal diversity of a hypersaline microbial mat obtained by a metagenomic approach.</title>
        <authorList>
            <person name="Lopez-Lopez A."/>
            <person name="Richter M."/>
            <person name="Pena A."/>
            <person name="Tamames J."/>
            <person name="Rossello-Mora R."/>
        </authorList>
    </citation>
    <scope>NUCLEOTIDE SEQUENCE</scope>
</reference>
<dbReference type="Gene3D" id="1.10.3470.10">
    <property type="entry name" value="ABC transporter involved in vitamin B12 uptake, BtuC"/>
    <property type="match status" value="1"/>
</dbReference>
<dbReference type="GO" id="GO:0055085">
    <property type="term" value="P:transmembrane transport"/>
    <property type="evidence" value="ECO:0007669"/>
    <property type="project" value="InterPro"/>
</dbReference>
<comment type="similarity">
    <text evidence="2">Belongs to the ABC-3 integral membrane protein family.</text>
</comment>
<dbReference type="GO" id="GO:0005886">
    <property type="term" value="C:plasma membrane"/>
    <property type="evidence" value="ECO:0007669"/>
    <property type="project" value="InterPro"/>
</dbReference>
<evidence type="ECO:0000313" key="7">
    <source>
        <dbReference type="EMBL" id="AGF93592.1"/>
    </source>
</evidence>
<keyword evidence="5 6" id="KW-0472">Membrane</keyword>
<evidence type="ECO:0000256" key="5">
    <source>
        <dbReference type="ARBA" id="ARBA00023136"/>
    </source>
</evidence>
<comment type="subcellular location">
    <subcellularLocation>
        <location evidence="1">Membrane</location>
        <topology evidence="1">Multi-pass membrane protein</topology>
    </subcellularLocation>
</comment>
<organism evidence="7">
    <name type="scientific">uncultured organism</name>
    <dbReference type="NCBI Taxonomy" id="155900"/>
    <lineage>
        <taxon>unclassified sequences</taxon>
        <taxon>environmental samples</taxon>
    </lineage>
</organism>
<dbReference type="InterPro" id="IPR001626">
    <property type="entry name" value="ABC_TroCD"/>
</dbReference>